<dbReference type="EMBL" id="MU273896">
    <property type="protein sequence ID" value="KAI0027486.1"/>
    <property type="molecule type" value="Genomic_DNA"/>
</dbReference>
<feature type="non-terminal residue" evidence="1">
    <location>
        <position position="140"/>
    </location>
</feature>
<protein>
    <submittedName>
        <fullName evidence="1">Uncharacterized protein</fullName>
    </submittedName>
</protein>
<dbReference type="Proteomes" id="UP000814128">
    <property type="component" value="Unassembled WGS sequence"/>
</dbReference>
<evidence type="ECO:0000313" key="1">
    <source>
        <dbReference type="EMBL" id="KAI0027486.1"/>
    </source>
</evidence>
<reference evidence="1" key="1">
    <citation type="submission" date="2021-02" db="EMBL/GenBank/DDBJ databases">
        <authorList>
            <consortium name="DOE Joint Genome Institute"/>
            <person name="Ahrendt S."/>
            <person name="Looney B.P."/>
            <person name="Miyauchi S."/>
            <person name="Morin E."/>
            <person name="Drula E."/>
            <person name="Courty P.E."/>
            <person name="Chicoki N."/>
            <person name="Fauchery L."/>
            <person name="Kohler A."/>
            <person name="Kuo A."/>
            <person name="Labutti K."/>
            <person name="Pangilinan J."/>
            <person name="Lipzen A."/>
            <person name="Riley R."/>
            <person name="Andreopoulos W."/>
            <person name="He G."/>
            <person name="Johnson J."/>
            <person name="Barry K.W."/>
            <person name="Grigoriev I.V."/>
            <person name="Nagy L."/>
            <person name="Hibbett D."/>
            <person name="Henrissat B."/>
            <person name="Matheny P.B."/>
            <person name="Labbe J."/>
            <person name="Martin F."/>
        </authorList>
    </citation>
    <scope>NUCLEOTIDE SEQUENCE</scope>
    <source>
        <strain evidence="1">EC-137</strain>
    </source>
</reference>
<name>A0ACB8Q8E6_9AGAM</name>
<organism evidence="1 2">
    <name type="scientific">Vararia minispora EC-137</name>
    <dbReference type="NCBI Taxonomy" id="1314806"/>
    <lineage>
        <taxon>Eukaryota</taxon>
        <taxon>Fungi</taxon>
        <taxon>Dikarya</taxon>
        <taxon>Basidiomycota</taxon>
        <taxon>Agaricomycotina</taxon>
        <taxon>Agaricomycetes</taxon>
        <taxon>Russulales</taxon>
        <taxon>Lachnocladiaceae</taxon>
        <taxon>Vararia</taxon>
    </lineage>
</organism>
<evidence type="ECO:0000313" key="2">
    <source>
        <dbReference type="Proteomes" id="UP000814128"/>
    </source>
</evidence>
<gene>
    <name evidence="1" type="ORF">K488DRAFT_61483</name>
</gene>
<sequence length="140" mass="15680">MDIPGCVTFAQYLAIEAAFERGLSPTRRSKVLISRAFISQIVQVLSTPIRDGSPGGFNNAQLRHWARSRFELSSGGVVVQQDKPVLIREHLYEALCHAHLESGHGGRDRTSSVIRQRFSCVPKDLIARFVRACPTCFTRR</sequence>
<reference evidence="1" key="2">
    <citation type="journal article" date="2022" name="New Phytol.">
        <title>Evolutionary transition to the ectomycorrhizal habit in the genomes of a hyperdiverse lineage of mushroom-forming fungi.</title>
        <authorList>
            <person name="Looney B."/>
            <person name="Miyauchi S."/>
            <person name="Morin E."/>
            <person name="Drula E."/>
            <person name="Courty P.E."/>
            <person name="Kohler A."/>
            <person name="Kuo A."/>
            <person name="LaButti K."/>
            <person name="Pangilinan J."/>
            <person name="Lipzen A."/>
            <person name="Riley R."/>
            <person name="Andreopoulos W."/>
            <person name="He G."/>
            <person name="Johnson J."/>
            <person name="Nolan M."/>
            <person name="Tritt A."/>
            <person name="Barry K.W."/>
            <person name="Grigoriev I.V."/>
            <person name="Nagy L.G."/>
            <person name="Hibbett D."/>
            <person name="Henrissat B."/>
            <person name="Matheny P.B."/>
            <person name="Labbe J."/>
            <person name="Martin F.M."/>
        </authorList>
    </citation>
    <scope>NUCLEOTIDE SEQUENCE</scope>
    <source>
        <strain evidence="1">EC-137</strain>
    </source>
</reference>
<accession>A0ACB8Q8E6</accession>
<keyword evidence="2" id="KW-1185">Reference proteome</keyword>
<proteinExistence type="predicted"/>
<comment type="caution">
    <text evidence="1">The sequence shown here is derived from an EMBL/GenBank/DDBJ whole genome shotgun (WGS) entry which is preliminary data.</text>
</comment>